<proteinExistence type="predicted"/>
<evidence type="ECO:0000313" key="1">
    <source>
        <dbReference type="EMBL" id="KAA6300922.1"/>
    </source>
</evidence>
<feature type="non-terminal residue" evidence="1">
    <location>
        <position position="69"/>
    </location>
</feature>
<reference evidence="1 2" key="1">
    <citation type="submission" date="2019-03" db="EMBL/GenBank/DDBJ databases">
        <title>Single cell metagenomics reveals metabolic interactions within the superorganism composed of flagellate Streblomastix strix and complex community of Bacteroidetes bacteria on its surface.</title>
        <authorList>
            <person name="Treitli S.C."/>
            <person name="Kolisko M."/>
            <person name="Husnik F."/>
            <person name="Keeling P."/>
            <person name="Hampl V."/>
        </authorList>
    </citation>
    <scope>NUCLEOTIDE SEQUENCE [LARGE SCALE GENOMIC DNA]</scope>
    <source>
        <strain evidence="1">St1</strain>
    </source>
</reference>
<organism evidence="1 2">
    <name type="scientific">Candidatus Ordinivivax streblomastigis</name>
    <dbReference type="NCBI Taxonomy" id="2540710"/>
    <lineage>
        <taxon>Bacteria</taxon>
        <taxon>Pseudomonadati</taxon>
        <taxon>Bacteroidota</taxon>
        <taxon>Bacteroidia</taxon>
        <taxon>Bacteroidales</taxon>
        <taxon>Candidatus Ordinivivax</taxon>
    </lineage>
</organism>
<dbReference type="Proteomes" id="UP000324575">
    <property type="component" value="Unassembled WGS sequence"/>
</dbReference>
<comment type="caution">
    <text evidence="1">The sequence shown here is derived from an EMBL/GenBank/DDBJ whole genome shotgun (WGS) entry which is preliminary data.</text>
</comment>
<dbReference type="EMBL" id="SNRX01000039">
    <property type="protein sequence ID" value="KAA6300922.1"/>
    <property type="molecule type" value="Genomic_DNA"/>
</dbReference>
<gene>
    <name evidence="1" type="ORF">EZS26_002948</name>
</gene>
<dbReference type="AlphaFoldDB" id="A0A5M8NVN5"/>
<protein>
    <submittedName>
        <fullName evidence="1">Uncharacterized protein</fullName>
    </submittedName>
</protein>
<name>A0A5M8NVN5_9BACT</name>
<sequence length="69" mass="7819">MVFKRKHKTPAGEIEKAIQMNNLVEKQWKTILSKAIIEAALAVELNPIKQELASFKTSETSKARLQLLN</sequence>
<evidence type="ECO:0000313" key="2">
    <source>
        <dbReference type="Proteomes" id="UP000324575"/>
    </source>
</evidence>
<accession>A0A5M8NVN5</accession>